<dbReference type="AlphaFoldDB" id="A0A1F5JYA2"/>
<organism evidence="1 2">
    <name type="scientific">Candidatus Daviesbacteria bacterium RIFCSPHIGHO2_02_FULL_36_13</name>
    <dbReference type="NCBI Taxonomy" id="1797768"/>
    <lineage>
        <taxon>Bacteria</taxon>
        <taxon>Candidatus Daviesiibacteriota</taxon>
    </lineage>
</organism>
<reference evidence="1 2" key="1">
    <citation type="journal article" date="2016" name="Nat. Commun.">
        <title>Thousands of microbial genomes shed light on interconnected biogeochemical processes in an aquifer system.</title>
        <authorList>
            <person name="Anantharaman K."/>
            <person name="Brown C.T."/>
            <person name="Hug L.A."/>
            <person name="Sharon I."/>
            <person name="Castelle C.J."/>
            <person name="Probst A.J."/>
            <person name="Thomas B.C."/>
            <person name="Singh A."/>
            <person name="Wilkins M.J."/>
            <person name="Karaoz U."/>
            <person name="Brodie E.L."/>
            <person name="Williams K.H."/>
            <person name="Hubbard S.S."/>
            <person name="Banfield J.F."/>
        </authorList>
    </citation>
    <scope>NUCLEOTIDE SEQUENCE [LARGE SCALE GENOMIC DNA]</scope>
</reference>
<evidence type="ECO:0000313" key="2">
    <source>
        <dbReference type="Proteomes" id="UP000176902"/>
    </source>
</evidence>
<dbReference type="STRING" id="1797768.A3C59_00060"/>
<accession>A0A1F5JYA2</accession>
<gene>
    <name evidence="1" type="ORF">A3C59_00060</name>
</gene>
<evidence type="ECO:0000313" key="1">
    <source>
        <dbReference type="EMBL" id="OGE33622.1"/>
    </source>
</evidence>
<proteinExistence type="predicted"/>
<protein>
    <submittedName>
        <fullName evidence="1">Uncharacterized protein</fullName>
    </submittedName>
</protein>
<comment type="caution">
    <text evidence="1">The sequence shown here is derived from an EMBL/GenBank/DDBJ whole genome shotgun (WGS) entry which is preliminary data.</text>
</comment>
<dbReference type="Proteomes" id="UP000176902">
    <property type="component" value="Unassembled WGS sequence"/>
</dbReference>
<name>A0A1F5JYA2_9BACT</name>
<dbReference type="EMBL" id="MFCV01000008">
    <property type="protein sequence ID" value="OGE33622.1"/>
    <property type="molecule type" value="Genomic_DNA"/>
</dbReference>
<sequence length="364" mass="40951">MINLKEAEAINYLDRVDNTLDKFPPEKNGAGKDRILLPLRLTHAMIKIQRAYLSALSEDPGTSRDLIVCSVTSTGFPELPSWLGDIGRAFKEFDGLRQRRGEAYLPVLEQGSSVPAVEDSFDRLTQVLRRDQIITSAVGDIKIKEEVQMLRDIVRNSGSPKVYEDPNLSMLGFRYTDDPHSTWYTSVLKYIDGPEEKGKSPLLYFKQDKVKESEIGEKLSKGKFLGGLEGQDLWVHGYSHPLLKRLLTGNYSEVGLDGFYATRNELANFDNLLRVLNENSSHLLDGQGLDPTEYVSSLKDIRLRINSAITEASSQELRVLFQQVFDDEIAKLSGVTRKVAGVKAITQHRSPLRRAIGWIPGINW</sequence>